<dbReference type="Gene3D" id="3.40.50.1820">
    <property type="entry name" value="alpha/beta hydrolase"/>
    <property type="match status" value="1"/>
</dbReference>
<feature type="active site" description="Charge relay system" evidence="4">
    <location>
        <position position="310"/>
    </location>
</feature>
<dbReference type="PANTHER" id="PTHR10794:SF94">
    <property type="entry name" value="ESTERASE YHET-RELATED"/>
    <property type="match status" value="1"/>
</dbReference>
<dbReference type="GO" id="GO:0034338">
    <property type="term" value="F:short-chain carboxylesterase activity"/>
    <property type="evidence" value="ECO:0007669"/>
    <property type="project" value="TreeGrafter"/>
</dbReference>
<dbReference type="Proteomes" id="UP001161325">
    <property type="component" value="Unassembled WGS sequence"/>
</dbReference>
<dbReference type="PANTHER" id="PTHR10794">
    <property type="entry name" value="ABHYDROLASE DOMAIN-CONTAINING PROTEIN"/>
    <property type="match status" value="1"/>
</dbReference>
<dbReference type="Pfam" id="PF00561">
    <property type="entry name" value="Abhydrolase_1"/>
    <property type="match status" value="1"/>
</dbReference>
<evidence type="ECO:0000256" key="3">
    <source>
        <dbReference type="ARBA" id="ARBA00022801"/>
    </source>
</evidence>
<dbReference type="AlphaFoldDB" id="A0AA37QCY3"/>
<evidence type="ECO:0000256" key="4">
    <source>
        <dbReference type="PIRSR" id="PIRSR005211-1"/>
    </source>
</evidence>
<name>A0AA37QCY3_9BACT</name>
<dbReference type="PIRSF" id="PIRSF005211">
    <property type="entry name" value="Ab_hydro_YheT"/>
    <property type="match status" value="1"/>
</dbReference>
<proteinExistence type="inferred from homology"/>
<sequence length="351" mass="38785">MSSPSPSNRPAPAFRPAWWARNPHAQTIWGKLTRRLPRVATRTERWDTPDGDFLDVERLSADPSRGDPARAPRLLLLHGLEGGRQSHYAWGMFAEAARRGWAMDLMLHRSCGGEINRQRRFYHSGETGDAGMVLDRIASEFPDAPLTAVGVSLGGNQLVKYLGERGERVPSTLRRAVAISVPFDLARGSRHISQGFARVYERHFLRSLVRKVEAKLAAYPDLIAAERLPGVRTLYDFDDLLTGPVHGFAGADDYYARSSAIRFLHGVRVPTLLLSAVDDPFLPAAVLDEVRAIAVANPALTIEFHERGGHVGFVGGRVPWAPDYYAERRAFEFAAAMTRDSAVPALTQRAG</sequence>
<dbReference type="PROSITE" id="PS01133">
    <property type="entry name" value="UPF0017"/>
    <property type="match status" value="1"/>
</dbReference>
<evidence type="ECO:0000256" key="2">
    <source>
        <dbReference type="ARBA" id="ARBA00022487"/>
    </source>
</evidence>
<evidence type="ECO:0000313" key="6">
    <source>
        <dbReference type="EMBL" id="GLC24438.1"/>
    </source>
</evidence>
<comment type="similarity">
    <text evidence="1">Belongs to the AB hydrolase superfamily. AB hydrolase 4 family.</text>
</comment>
<evidence type="ECO:0000313" key="7">
    <source>
        <dbReference type="Proteomes" id="UP001161325"/>
    </source>
</evidence>
<comment type="caution">
    <text evidence="6">The sequence shown here is derived from an EMBL/GenBank/DDBJ whole genome shotgun (WGS) entry which is preliminary data.</text>
</comment>
<organism evidence="6 7">
    <name type="scientific">Roseisolibacter agri</name>
    <dbReference type="NCBI Taxonomy" id="2014610"/>
    <lineage>
        <taxon>Bacteria</taxon>
        <taxon>Pseudomonadati</taxon>
        <taxon>Gemmatimonadota</taxon>
        <taxon>Gemmatimonadia</taxon>
        <taxon>Gemmatimonadales</taxon>
        <taxon>Gemmatimonadaceae</taxon>
        <taxon>Roseisolibacter</taxon>
    </lineage>
</organism>
<reference evidence="6" key="1">
    <citation type="submission" date="2022-08" db="EMBL/GenBank/DDBJ databases">
        <title>Draft genome sequencing of Roseisolibacter agri AW1220.</title>
        <authorList>
            <person name="Tobiishi Y."/>
            <person name="Tonouchi A."/>
        </authorList>
    </citation>
    <scope>NUCLEOTIDE SEQUENCE</scope>
    <source>
        <strain evidence="6">AW1220</strain>
    </source>
</reference>
<dbReference type="InterPro" id="IPR012020">
    <property type="entry name" value="ABHD4"/>
</dbReference>
<dbReference type="EMBL" id="BRXS01000002">
    <property type="protein sequence ID" value="GLC24438.1"/>
    <property type="molecule type" value="Genomic_DNA"/>
</dbReference>
<dbReference type="GO" id="GO:0047372">
    <property type="term" value="F:monoacylglycerol lipase activity"/>
    <property type="evidence" value="ECO:0007669"/>
    <property type="project" value="TreeGrafter"/>
</dbReference>
<gene>
    <name evidence="6" type="ORF">rosag_09510</name>
</gene>
<keyword evidence="2" id="KW-0719">Serine esterase</keyword>
<dbReference type="InterPro" id="IPR050960">
    <property type="entry name" value="AB_hydrolase_4_sf"/>
</dbReference>
<dbReference type="InterPro" id="IPR029058">
    <property type="entry name" value="AB_hydrolase_fold"/>
</dbReference>
<feature type="active site" description="Charge relay system" evidence="4">
    <location>
        <position position="279"/>
    </location>
</feature>
<keyword evidence="3 6" id="KW-0378">Hydrolase</keyword>
<dbReference type="InterPro" id="IPR000952">
    <property type="entry name" value="AB_hydrolase_4_CS"/>
</dbReference>
<evidence type="ECO:0000256" key="1">
    <source>
        <dbReference type="ARBA" id="ARBA00010884"/>
    </source>
</evidence>
<dbReference type="RefSeq" id="WP_284348887.1">
    <property type="nucleotide sequence ID" value="NZ_BRXS01000002.1"/>
</dbReference>
<accession>A0AA37QCY3</accession>
<protein>
    <submittedName>
        <fullName evidence="6">Alpha/beta hydrolase</fullName>
    </submittedName>
</protein>
<dbReference type="NCBIfam" id="NF008218">
    <property type="entry name" value="PRK10985.1"/>
    <property type="match status" value="1"/>
</dbReference>
<keyword evidence="7" id="KW-1185">Reference proteome</keyword>
<dbReference type="SUPFAM" id="SSF53474">
    <property type="entry name" value="alpha/beta-Hydrolases"/>
    <property type="match status" value="1"/>
</dbReference>
<feature type="domain" description="AB hydrolase-1" evidence="5">
    <location>
        <begin position="72"/>
        <end position="293"/>
    </location>
</feature>
<dbReference type="InterPro" id="IPR000073">
    <property type="entry name" value="AB_hydrolase_1"/>
</dbReference>
<evidence type="ECO:0000259" key="5">
    <source>
        <dbReference type="Pfam" id="PF00561"/>
    </source>
</evidence>
<feature type="active site" description="Charge relay system" evidence="4">
    <location>
        <position position="152"/>
    </location>
</feature>